<dbReference type="GO" id="GO:0008270">
    <property type="term" value="F:zinc ion binding"/>
    <property type="evidence" value="ECO:0007669"/>
    <property type="project" value="UniProtKB-KW"/>
</dbReference>
<sequence length="655" mass="75027">MQSSSVSNTSSDIVRLTRSALKLVKRKSEIVRHIGILRTNISLLEKAITNNIHVGSNDENPRRLEANLALLKHYLAILQQRKLSIARKRGCGIGSAPPPTNTRSLVWRSLQSCFDGRLLTGIIVNFVYIDPLIFLQKAYDCFSRKVNIVLKRSMVKVNVVLACNFIDPHNHDTDVKTFSTRNYVITAATDLKQWYADNVLQKLQTKLEDEVLYLKVNINRYVPIRGGFFSTYIKVPHFIALKRAVVNVRNRDRYCFLWAIVSALFPVNRHADRVNNYPHFDEVLNRDSIKFPMKLSDIKKFERLNDLAINLYCVVKRRVLPFVLSESVNARTINLLVLSSTLPSANNSSEKCYHFTWIKDLSALLSSQLSKRGHKKFLCNVCLNHFSSNTLLEKHTTNCHKLNKCSVRLPTGSDTEKYLEFTHHLYKEKVPFAIYADIESILAKCEDTLDNGTATVYQQQHLPFSIAFYLKCSYDDSQSKFLAYRGADCITWFVNQLLDIAFRCNSIFEDIVPMETLSPAQIQSFDSATHCHICEKPFLENEIKVLDHSHLGKGEYRGPAHRGCNLNFQDSHAIPVVFHNLRGYDSHFLIRELATGIPGDIKLLPLNKDKYISFTKYVNDTKINFRFIDSFRFMSSGLDKLSSYLGNEMKTITIA</sequence>
<dbReference type="PANTHER" id="PTHR31511">
    <property type="entry name" value="PROTEIN CBG23764"/>
    <property type="match status" value="1"/>
</dbReference>
<evidence type="ECO:0000313" key="3">
    <source>
        <dbReference type="EMBL" id="KAK5649943.1"/>
    </source>
</evidence>
<dbReference type="AlphaFoldDB" id="A0AAN7ZWK8"/>
<dbReference type="PROSITE" id="PS50157">
    <property type="entry name" value="ZINC_FINGER_C2H2_2"/>
    <property type="match status" value="1"/>
</dbReference>
<dbReference type="GO" id="GO:0003676">
    <property type="term" value="F:nucleic acid binding"/>
    <property type="evidence" value="ECO:0007669"/>
    <property type="project" value="InterPro"/>
</dbReference>
<feature type="domain" description="C2H2-type" evidence="2">
    <location>
        <begin position="377"/>
        <end position="405"/>
    </location>
</feature>
<keyword evidence="4" id="KW-1185">Reference proteome</keyword>
<dbReference type="InterPro" id="IPR044925">
    <property type="entry name" value="His-Me_finger_sf"/>
</dbReference>
<dbReference type="SUPFAM" id="SSF53098">
    <property type="entry name" value="Ribonuclease H-like"/>
    <property type="match status" value="1"/>
</dbReference>
<dbReference type="EMBL" id="JAVRBK010000001">
    <property type="protein sequence ID" value="KAK5649943.1"/>
    <property type="molecule type" value="Genomic_DNA"/>
</dbReference>
<dbReference type="Gene3D" id="3.30.420.10">
    <property type="entry name" value="Ribonuclease H-like superfamily/Ribonuclease H"/>
    <property type="match status" value="1"/>
</dbReference>
<keyword evidence="1" id="KW-0863">Zinc-finger</keyword>
<name>A0AAN7ZWK8_9COLE</name>
<evidence type="ECO:0000259" key="2">
    <source>
        <dbReference type="PROSITE" id="PS50157"/>
    </source>
</evidence>
<reference evidence="3 4" key="1">
    <citation type="journal article" date="2024" name="Insects">
        <title>An Improved Chromosome-Level Genome Assembly of the Firefly Pyrocoelia pectoralis.</title>
        <authorList>
            <person name="Fu X."/>
            <person name="Meyer-Rochow V.B."/>
            <person name="Ballantyne L."/>
            <person name="Zhu X."/>
        </authorList>
    </citation>
    <scope>NUCLEOTIDE SEQUENCE [LARGE SCALE GENOMIC DNA]</scope>
    <source>
        <strain evidence="3">XCY_ONT2</strain>
    </source>
</reference>
<dbReference type="InterPro" id="IPR013087">
    <property type="entry name" value="Znf_C2H2_type"/>
</dbReference>
<dbReference type="PROSITE" id="PS00028">
    <property type="entry name" value="ZINC_FINGER_C2H2_1"/>
    <property type="match status" value="1"/>
</dbReference>
<proteinExistence type="predicted"/>
<comment type="caution">
    <text evidence="3">The sequence shown here is derived from an EMBL/GenBank/DDBJ whole genome shotgun (WGS) entry which is preliminary data.</text>
</comment>
<keyword evidence="1" id="KW-0862">Zinc</keyword>
<dbReference type="InterPro" id="IPR012337">
    <property type="entry name" value="RNaseH-like_sf"/>
</dbReference>
<protein>
    <recommendedName>
        <fullName evidence="2">C2H2-type domain-containing protein</fullName>
    </recommendedName>
</protein>
<keyword evidence="1" id="KW-0479">Metal-binding</keyword>
<dbReference type="PANTHER" id="PTHR31511:SF12">
    <property type="entry name" value="RHO TERMINATION FACTOR N-TERMINAL DOMAIN-CONTAINING PROTEIN"/>
    <property type="match status" value="1"/>
</dbReference>
<evidence type="ECO:0000256" key="1">
    <source>
        <dbReference type="PROSITE-ProRule" id="PRU00042"/>
    </source>
</evidence>
<accession>A0AAN7ZWK8</accession>
<dbReference type="Proteomes" id="UP001329430">
    <property type="component" value="Chromosome 1"/>
</dbReference>
<gene>
    <name evidence="3" type="ORF">RI129_000972</name>
</gene>
<dbReference type="InterPro" id="IPR036397">
    <property type="entry name" value="RNaseH_sf"/>
</dbReference>
<evidence type="ECO:0000313" key="4">
    <source>
        <dbReference type="Proteomes" id="UP001329430"/>
    </source>
</evidence>
<dbReference type="SUPFAM" id="SSF54060">
    <property type="entry name" value="His-Me finger endonucleases"/>
    <property type="match status" value="1"/>
</dbReference>
<organism evidence="3 4">
    <name type="scientific">Pyrocoelia pectoralis</name>
    <dbReference type="NCBI Taxonomy" id="417401"/>
    <lineage>
        <taxon>Eukaryota</taxon>
        <taxon>Metazoa</taxon>
        <taxon>Ecdysozoa</taxon>
        <taxon>Arthropoda</taxon>
        <taxon>Hexapoda</taxon>
        <taxon>Insecta</taxon>
        <taxon>Pterygota</taxon>
        <taxon>Neoptera</taxon>
        <taxon>Endopterygota</taxon>
        <taxon>Coleoptera</taxon>
        <taxon>Polyphaga</taxon>
        <taxon>Elateriformia</taxon>
        <taxon>Elateroidea</taxon>
        <taxon>Lampyridae</taxon>
        <taxon>Lampyrinae</taxon>
        <taxon>Pyrocoelia</taxon>
    </lineage>
</organism>